<dbReference type="Proteomes" id="UP000026915">
    <property type="component" value="Chromosome 7"/>
</dbReference>
<name>A0A061FF78_THECC</name>
<dbReference type="AlphaFoldDB" id="A0A061FF78"/>
<dbReference type="GO" id="GO:0003676">
    <property type="term" value="F:nucleic acid binding"/>
    <property type="evidence" value="ECO:0007669"/>
    <property type="project" value="InterPro"/>
</dbReference>
<accession>A0A061FF78</accession>
<dbReference type="HOGENOM" id="CLU_000680_21_3_1"/>
<gene>
    <name evidence="1" type="ORF">TCM_031650</name>
</gene>
<sequence length="95" mass="10716">MLVAAFVWGNSSAVIFETDSNNAVSWISNPEFSPWRQRNLVLKTRTVMRNLLRWKIQYKPRLGDINADKLAKLGVNGADDLLRVCPDGLNDLDEG</sequence>
<evidence type="ECO:0000313" key="1">
    <source>
        <dbReference type="EMBL" id="EOY13124.1"/>
    </source>
</evidence>
<organism evidence="1 2">
    <name type="scientific">Theobroma cacao</name>
    <name type="common">Cacao</name>
    <name type="synonym">Cocoa</name>
    <dbReference type="NCBI Taxonomy" id="3641"/>
    <lineage>
        <taxon>Eukaryota</taxon>
        <taxon>Viridiplantae</taxon>
        <taxon>Streptophyta</taxon>
        <taxon>Embryophyta</taxon>
        <taxon>Tracheophyta</taxon>
        <taxon>Spermatophyta</taxon>
        <taxon>Magnoliopsida</taxon>
        <taxon>eudicotyledons</taxon>
        <taxon>Gunneridae</taxon>
        <taxon>Pentapetalae</taxon>
        <taxon>rosids</taxon>
        <taxon>malvids</taxon>
        <taxon>Malvales</taxon>
        <taxon>Malvaceae</taxon>
        <taxon>Byttnerioideae</taxon>
        <taxon>Theobroma</taxon>
    </lineage>
</organism>
<evidence type="ECO:0000313" key="2">
    <source>
        <dbReference type="Proteomes" id="UP000026915"/>
    </source>
</evidence>
<evidence type="ECO:0008006" key="3">
    <source>
        <dbReference type="Google" id="ProtNLM"/>
    </source>
</evidence>
<dbReference type="Gene3D" id="3.30.420.10">
    <property type="entry name" value="Ribonuclease H-like superfamily/Ribonuclease H"/>
    <property type="match status" value="1"/>
</dbReference>
<dbReference type="InterPro" id="IPR036397">
    <property type="entry name" value="RNaseH_sf"/>
</dbReference>
<dbReference type="InParanoid" id="A0A061FF78"/>
<proteinExistence type="predicted"/>
<protein>
    <recommendedName>
        <fullName evidence="3">RNase H type-1 domain-containing protein</fullName>
    </recommendedName>
</protein>
<keyword evidence="2" id="KW-1185">Reference proteome</keyword>
<reference evidence="1 2" key="1">
    <citation type="journal article" date="2013" name="Genome Biol.">
        <title>The genome sequence of the most widely cultivated cacao type and its use to identify candidate genes regulating pod color.</title>
        <authorList>
            <person name="Motamayor J.C."/>
            <person name="Mockaitis K."/>
            <person name="Schmutz J."/>
            <person name="Haiminen N."/>
            <person name="Iii D.L."/>
            <person name="Cornejo O."/>
            <person name="Findley S.D."/>
            <person name="Zheng P."/>
            <person name="Utro F."/>
            <person name="Royaert S."/>
            <person name="Saski C."/>
            <person name="Jenkins J."/>
            <person name="Podicheti R."/>
            <person name="Zhao M."/>
            <person name="Scheffler B.E."/>
            <person name="Stack J.C."/>
            <person name="Feltus F.A."/>
            <person name="Mustiga G.M."/>
            <person name="Amores F."/>
            <person name="Phillips W."/>
            <person name="Marelli J.P."/>
            <person name="May G.D."/>
            <person name="Shapiro H."/>
            <person name="Ma J."/>
            <person name="Bustamante C.D."/>
            <person name="Schnell R.J."/>
            <person name="Main D."/>
            <person name="Gilbert D."/>
            <person name="Parida L."/>
            <person name="Kuhn D.N."/>
        </authorList>
    </citation>
    <scope>NUCLEOTIDE SEQUENCE [LARGE SCALE GENOMIC DNA]</scope>
    <source>
        <strain evidence="2">cv. Matina 1-6</strain>
    </source>
</reference>
<dbReference type="Gramene" id="EOY13124">
    <property type="protein sequence ID" value="EOY13124"/>
    <property type="gene ID" value="TCM_031650"/>
</dbReference>
<dbReference type="EMBL" id="CM001885">
    <property type="protein sequence ID" value="EOY13124.1"/>
    <property type="molecule type" value="Genomic_DNA"/>
</dbReference>